<dbReference type="InterPro" id="IPR045048">
    <property type="entry name" value="FBXO31/39"/>
</dbReference>
<dbReference type="Proteomes" id="UP001174691">
    <property type="component" value="Unassembled WGS sequence"/>
</dbReference>
<dbReference type="InterPro" id="IPR036047">
    <property type="entry name" value="F-box-like_dom_sf"/>
</dbReference>
<proteinExistence type="predicted"/>
<evidence type="ECO:0000256" key="3">
    <source>
        <dbReference type="SAM" id="MobiDB-lite"/>
    </source>
</evidence>
<comment type="pathway">
    <text evidence="1">Protein modification; protein ubiquitination.</text>
</comment>
<dbReference type="SUPFAM" id="SSF81383">
    <property type="entry name" value="F-box domain"/>
    <property type="match status" value="1"/>
</dbReference>
<reference evidence="4" key="1">
    <citation type="submission" date="2022-07" db="EMBL/GenBank/DDBJ databases">
        <title>Fungi with potential for degradation of polypropylene.</title>
        <authorList>
            <person name="Gostincar C."/>
        </authorList>
    </citation>
    <scope>NUCLEOTIDE SEQUENCE</scope>
    <source>
        <strain evidence="4">EXF-13287</strain>
    </source>
</reference>
<feature type="compositionally biased region" description="Basic and acidic residues" evidence="3">
    <location>
        <begin position="412"/>
        <end position="423"/>
    </location>
</feature>
<evidence type="ECO:0000256" key="1">
    <source>
        <dbReference type="ARBA" id="ARBA00004906"/>
    </source>
</evidence>
<organism evidence="4 5">
    <name type="scientific">Coniochaeta hoffmannii</name>
    <dbReference type="NCBI Taxonomy" id="91930"/>
    <lineage>
        <taxon>Eukaryota</taxon>
        <taxon>Fungi</taxon>
        <taxon>Dikarya</taxon>
        <taxon>Ascomycota</taxon>
        <taxon>Pezizomycotina</taxon>
        <taxon>Sordariomycetes</taxon>
        <taxon>Sordariomycetidae</taxon>
        <taxon>Coniochaetales</taxon>
        <taxon>Coniochaetaceae</taxon>
        <taxon>Coniochaeta</taxon>
    </lineage>
</organism>
<keyword evidence="5" id="KW-1185">Reference proteome</keyword>
<feature type="region of interest" description="Disordered" evidence="3">
    <location>
        <begin position="402"/>
        <end position="423"/>
    </location>
</feature>
<dbReference type="Pfam" id="PF12014">
    <property type="entry name" value="Cyclin_D1_bind"/>
    <property type="match status" value="1"/>
</dbReference>
<dbReference type="EMBL" id="JANBVN010000156">
    <property type="protein sequence ID" value="KAJ9137636.1"/>
    <property type="molecule type" value="Genomic_DNA"/>
</dbReference>
<sequence length="534" mass="59689">MISSVDGGLMAAASKGKEPATAPVDLVAVSATCHELYELATTDHLWQPLVQANVPGTVLSSPSPCASFRELYAVHDLRWFLPKQKLWFCDRDLTGKLVVARYDPRTGNIEGYQLLAISKRTTFHHWHMPGMDDEDSDDDVVIYSFQPELALHIDRPILRFEPTRQVQHRVFPLGEPASPRSNDVAGLSSRVTEANRFRAEMPLMLEPGYRTTSPHVMYSNFMLARPLSPEGLDRRLRPEFPYGSIWPPPVVPADHRVAGARVYSLESPPLADDDLPSRRSEVGDTAFRVRTWLEMTSGTSRRRFRVSDEDATGAATVEASTGVNVAAALNAIDGSESMMEQPGGPSRNPRSSVGLHIGEEITTYATLDPKLYTPTTRYPYRGIWVGDYSGHGCEFLLIHQPERDDDDFDPDLLPRREGERDEDYAQRKMDATIYRGRLEAIKLTGDPNVPRGEYTFVVEDLGPGGFVRTIQEAPFQGARVVKSKGHVAGTGFVNDTYIDAQLILTSHDRLAQYWIGMGHISFFERVNIDKFITI</sequence>
<evidence type="ECO:0000256" key="2">
    <source>
        <dbReference type="ARBA" id="ARBA00022786"/>
    </source>
</evidence>
<keyword evidence="2" id="KW-0833">Ubl conjugation pathway</keyword>
<evidence type="ECO:0000313" key="4">
    <source>
        <dbReference type="EMBL" id="KAJ9137636.1"/>
    </source>
</evidence>
<accession>A0AA38RP37</accession>
<gene>
    <name evidence="4" type="ORF">NKR19_g8132</name>
</gene>
<protein>
    <submittedName>
        <fullName evidence="4">F-box domain-containing protein</fullName>
    </submittedName>
</protein>
<name>A0AA38RP37_9PEZI</name>
<dbReference type="PANTHER" id="PTHR10706">
    <property type="entry name" value="F-BOX FAMILY PROTEIN"/>
    <property type="match status" value="1"/>
</dbReference>
<evidence type="ECO:0000313" key="5">
    <source>
        <dbReference type="Proteomes" id="UP001174691"/>
    </source>
</evidence>
<comment type="caution">
    <text evidence="4">The sequence shown here is derived from an EMBL/GenBank/DDBJ whole genome shotgun (WGS) entry which is preliminary data.</text>
</comment>
<dbReference type="PANTHER" id="PTHR10706:SF130">
    <property type="entry name" value="F-BOX ONLY PROTEIN 31"/>
    <property type="match status" value="1"/>
</dbReference>
<dbReference type="AlphaFoldDB" id="A0AA38RP37"/>